<dbReference type="PROSITE" id="PS51186">
    <property type="entry name" value="GNAT"/>
    <property type="match status" value="1"/>
</dbReference>
<keyword evidence="5" id="KW-1185">Reference proteome</keyword>
<feature type="domain" description="N-acetyltransferase" evidence="3">
    <location>
        <begin position="24"/>
        <end position="151"/>
    </location>
</feature>
<evidence type="ECO:0000256" key="1">
    <source>
        <dbReference type="ARBA" id="ARBA00022679"/>
    </source>
</evidence>
<evidence type="ECO:0000313" key="4">
    <source>
        <dbReference type="EMBL" id="GLV58348.1"/>
    </source>
</evidence>
<dbReference type="Proteomes" id="UP001344906">
    <property type="component" value="Unassembled WGS sequence"/>
</dbReference>
<proteinExistence type="predicted"/>
<dbReference type="RefSeq" id="WP_338254522.1">
    <property type="nucleotide sequence ID" value="NZ_BSRI01000002.1"/>
</dbReference>
<dbReference type="SUPFAM" id="SSF55729">
    <property type="entry name" value="Acyl-CoA N-acyltransferases (Nat)"/>
    <property type="match status" value="1"/>
</dbReference>
<name>A0ABQ6FZD9_9CHLR</name>
<sequence>MDNFEQQQQQVKIALARVQIPAGIIVRAWSEEDFLAIQRLSSAEGWTSPVRRPADSLRAWQSSWPTLVAQKDDAVVGFVRAITDCAITMYIAELLVDQHMRGAGIGRTLLETCHQLYPTTRLDLLAADGSRSFYEACGYRVLHDGMRKSYV</sequence>
<dbReference type="InterPro" id="IPR016181">
    <property type="entry name" value="Acyl_CoA_acyltransferase"/>
</dbReference>
<organism evidence="4 5">
    <name type="scientific">Dictyobacter halimunensis</name>
    <dbReference type="NCBI Taxonomy" id="3026934"/>
    <lineage>
        <taxon>Bacteria</taxon>
        <taxon>Bacillati</taxon>
        <taxon>Chloroflexota</taxon>
        <taxon>Ktedonobacteria</taxon>
        <taxon>Ktedonobacterales</taxon>
        <taxon>Dictyobacteraceae</taxon>
        <taxon>Dictyobacter</taxon>
    </lineage>
</organism>
<keyword evidence="1" id="KW-0808">Transferase</keyword>
<accession>A0ABQ6FZD9</accession>
<dbReference type="Gene3D" id="3.40.630.30">
    <property type="match status" value="1"/>
</dbReference>
<keyword evidence="2" id="KW-0012">Acyltransferase</keyword>
<comment type="caution">
    <text evidence="4">The sequence shown here is derived from an EMBL/GenBank/DDBJ whole genome shotgun (WGS) entry which is preliminary data.</text>
</comment>
<dbReference type="InterPro" id="IPR000182">
    <property type="entry name" value="GNAT_dom"/>
</dbReference>
<evidence type="ECO:0000259" key="3">
    <source>
        <dbReference type="PROSITE" id="PS51186"/>
    </source>
</evidence>
<evidence type="ECO:0000313" key="5">
    <source>
        <dbReference type="Proteomes" id="UP001344906"/>
    </source>
</evidence>
<dbReference type="PANTHER" id="PTHR43626:SF4">
    <property type="entry name" value="GCN5-RELATED N-ACETYLTRANSFERASE 2, CHLOROPLASTIC"/>
    <property type="match status" value="1"/>
</dbReference>
<protein>
    <recommendedName>
        <fullName evidence="3">N-acetyltransferase domain-containing protein</fullName>
    </recommendedName>
</protein>
<dbReference type="Pfam" id="PF13508">
    <property type="entry name" value="Acetyltransf_7"/>
    <property type="match status" value="1"/>
</dbReference>
<dbReference type="InterPro" id="IPR045039">
    <property type="entry name" value="NSI-like"/>
</dbReference>
<dbReference type="EMBL" id="BSRI01000002">
    <property type="protein sequence ID" value="GLV58348.1"/>
    <property type="molecule type" value="Genomic_DNA"/>
</dbReference>
<dbReference type="PANTHER" id="PTHR43626">
    <property type="entry name" value="ACYL-COA N-ACYLTRANSFERASE"/>
    <property type="match status" value="1"/>
</dbReference>
<reference evidence="4 5" key="1">
    <citation type="submission" date="2023-02" db="EMBL/GenBank/DDBJ databases">
        <title>Dictyobacter halimunensis sp. nov., a new member of the class Ktedonobacteria from forest soil in a geothermal area.</title>
        <authorList>
            <person name="Rachmania M.K."/>
            <person name="Ningsih F."/>
            <person name="Sakai Y."/>
            <person name="Yabe S."/>
            <person name="Yokota A."/>
            <person name="Sjamsuridzal W."/>
        </authorList>
    </citation>
    <scope>NUCLEOTIDE SEQUENCE [LARGE SCALE GENOMIC DNA]</scope>
    <source>
        <strain evidence="4 5">S3.2.2.5</strain>
    </source>
</reference>
<evidence type="ECO:0000256" key="2">
    <source>
        <dbReference type="ARBA" id="ARBA00023315"/>
    </source>
</evidence>
<dbReference type="CDD" id="cd04301">
    <property type="entry name" value="NAT_SF"/>
    <property type="match status" value="1"/>
</dbReference>
<gene>
    <name evidence="4" type="ORF">KDH_51810</name>
</gene>